<keyword evidence="6" id="KW-1185">Reference proteome</keyword>
<dbReference type="PANTHER" id="PTHR19303">
    <property type="entry name" value="TRANSPOSON"/>
    <property type="match status" value="1"/>
</dbReference>
<dbReference type="GO" id="GO:0003677">
    <property type="term" value="F:DNA binding"/>
    <property type="evidence" value="ECO:0007669"/>
    <property type="project" value="UniProtKB-KW"/>
</dbReference>
<evidence type="ECO:0000313" key="6">
    <source>
        <dbReference type="Proteomes" id="UP001627154"/>
    </source>
</evidence>
<gene>
    <name evidence="5" type="ORF">TKK_014277</name>
</gene>
<reference evidence="5 6" key="1">
    <citation type="journal article" date="2024" name="bioRxiv">
        <title>A reference genome for Trichogramma kaykai: A tiny desert-dwelling parasitoid wasp with competing sex-ratio distorters.</title>
        <authorList>
            <person name="Culotta J."/>
            <person name="Lindsey A.R."/>
        </authorList>
    </citation>
    <scope>NUCLEOTIDE SEQUENCE [LARGE SCALE GENOMIC DNA]</scope>
    <source>
        <strain evidence="5 6">KSX58</strain>
    </source>
</reference>
<sequence>MVRNYKRKTDRSTWTDGQMQQAIDSVLSGKSFTYSAKLYGVPRSTLQKKFLKFKNDENDNYRSYKLTIGHKLVFDPDQEQALCKYIDVMETRMMGLSWLQVRKLAYDFATKLNIPHPFNINRGCAGTDWMRSFMERHNLPLRKAEKTSEARAYGFNEKAVNAFFHLLKELMDEYNFTPDKIYNCDETGISVVPKSFSKIVAKRGRKQVGGLTAAERGETVTAEICVPAAGNYKPMMLIFPHVRHNDEFLRDAPPGAWGVFHKSGWMQTEIFSQWFAKFIEFTRASKDDPVLLLLDRHSSHTKNLKVVDMARDNGVHILCFPPHCSHRLQPLDVSFMKPLSQYCNGRRAATYFK</sequence>
<proteinExistence type="predicted"/>
<dbReference type="PANTHER" id="PTHR19303:SF71">
    <property type="entry name" value="ZINC FINGER PHD-TYPE DOMAIN-CONTAINING PROTEIN"/>
    <property type="match status" value="1"/>
</dbReference>
<dbReference type="GO" id="GO:0005634">
    <property type="term" value="C:nucleus"/>
    <property type="evidence" value="ECO:0007669"/>
    <property type="project" value="UniProtKB-SubCell"/>
</dbReference>
<dbReference type="Pfam" id="PF05225">
    <property type="entry name" value="HTH_psq"/>
    <property type="match status" value="1"/>
</dbReference>
<organism evidence="5 6">
    <name type="scientific">Trichogramma kaykai</name>
    <dbReference type="NCBI Taxonomy" id="54128"/>
    <lineage>
        <taxon>Eukaryota</taxon>
        <taxon>Metazoa</taxon>
        <taxon>Ecdysozoa</taxon>
        <taxon>Arthropoda</taxon>
        <taxon>Hexapoda</taxon>
        <taxon>Insecta</taxon>
        <taxon>Pterygota</taxon>
        <taxon>Neoptera</taxon>
        <taxon>Endopterygota</taxon>
        <taxon>Hymenoptera</taxon>
        <taxon>Apocrita</taxon>
        <taxon>Proctotrupomorpha</taxon>
        <taxon>Chalcidoidea</taxon>
        <taxon>Trichogrammatidae</taxon>
        <taxon>Trichogramma</taxon>
    </lineage>
</organism>
<accession>A0ABD2WE87</accession>
<dbReference type="AlphaFoldDB" id="A0ABD2WE87"/>
<dbReference type="InterPro" id="IPR007889">
    <property type="entry name" value="HTH_Psq"/>
</dbReference>
<dbReference type="Pfam" id="PF03221">
    <property type="entry name" value="HTH_Tnp_Tc5"/>
    <property type="match status" value="1"/>
</dbReference>
<dbReference type="InterPro" id="IPR004875">
    <property type="entry name" value="DDE_SF_endonuclease_dom"/>
</dbReference>
<dbReference type="EMBL" id="JBJJXI010000113">
    <property type="protein sequence ID" value="KAL3391029.1"/>
    <property type="molecule type" value="Genomic_DNA"/>
</dbReference>
<dbReference type="InterPro" id="IPR050863">
    <property type="entry name" value="CenT-Element_Derived"/>
</dbReference>
<dbReference type="SUPFAM" id="SSF46689">
    <property type="entry name" value="Homeodomain-like"/>
    <property type="match status" value="1"/>
</dbReference>
<evidence type="ECO:0000259" key="4">
    <source>
        <dbReference type="PROSITE" id="PS51253"/>
    </source>
</evidence>
<protein>
    <recommendedName>
        <fullName evidence="4">HTH CENPB-type domain-containing protein</fullName>
    </recommendedName>
</protein>
<comment type="caution">
    <text evidence="5">The sequence shown here is derived from an EMBL/GenBank/DDBJ whole genome shotgun (WGS) entry which is preliminary data.</text>
</comment>
<feature type="domain" description="HTH CENPB-type" evidence="4">
    <location>
        <begin position="66"/>
        <end position="143"/>
    </location>
</feature>
<name>A0ABD2WE87_9HYME</name>
<evidence type="ECO:0000256" key="1">
    <source>
        <dbReference type="ARBA" id="ARBA00004123"/>
    </source>
</evidence>
<dbReference type="PROSITE" id="PS51253">
    <property type="entry name" value="HTH_CENPB"/>
    <property type="match status" value="1"/>
</dbReference>
<evidence type="ECO:0000256" key="3">
    <source>
        <dbReference type="ARBA" id="ARBA00023242"/>
    </source>
</evidence>
<dbReference type="InterPro" id="IPR009057">
    <property type="entry name" value="Homeodomain-like_sf"/>
</dbReference>
<dbReference type="Gene3D" id="1.10.10.60">
    <property type="entry name" value="Homeodomain-like"/>
    <property type="match status" value="1"/>
</dbReference>
<evidence type="ECO:0000313" key="5">
    <source>
        <dbReference type="EMBL" id="KAL3391029.1"/>
    </source>
</evidence>
<keyword evidence="3" id="KW-0539">Nucleus</keyword>
<evidence type="ECO:0000256" key="2">
    <source>
        <dbReference type="ARBA" id="ARBA00023125"/>
    </source>
</evidence>
<dbReference type="Proteomes" id="UP001627154">
    <property type="component" value="Unassembled WGS sequence"/>
</dbReference>
<keyword evidence="2" id="KW-0238">DNA-binding</keyword>
<comment type="subcellular location">
    <subcellularLocation>
        <location evidence="1">Nucleus</location>
    </subcellularLocation>
</comment>
<dbReference type="Pfam" id="PF03184">
    <property type="entry name" value="DDE_1"/>
    <property type="match status" value="1"/>
</dbReference>
<dbReference type="InterPro" id="IPR006600">
    <property type="entry name" value="HTH_CenpB_DNA-bd_dom"/>
</dbReference>